<reference evidence="1 2" key="1">
    <citation type="journal article" date="2021" name="Commun. Biol.">
        <title>Genomic insights into the host specific adaptation of the Pneumocystis genus.</title>
        <authorList>
            <person name="Cisse O.H."/>
            <person name="Ma L."/>
            <person name="Dekker J.P."/>
            <person name="Khil P.P."/>
            <person name="Youn J.-H."/>
            <person name="Brenchley J.M."/>
            <person name="Blair R."/>
            <person name="Pahar B."/>
            <person name="Chabe M."/>
            <person name="Van Rompay K.K.A."/>
            <person name="Keesler R."/>
            <person name="Sukura A."/>
            <person name="Hirsch V."/>
            <person name="Kutty G."/>
            <person name="Liu Y."/>
            <person name="Peng L."/>
            <person name="Chen J."/>
            <person name="Song J."/>
            <person name="Weissenbacher-Lang C."/>
            <person name="Xu J."/>
            <person name="Upham N.S."/>
            <person name="Stajich J.E."/>
            <person name="Cuomo C.A."/>
            <person name="Cushion M.T."/>
            <person name="Kovacs J.A."/>
        </authorList>
    </citation>
    <scope>NUCLEOTIDE SEQUENCE [LARGE SCALE GENOMIC DNA]</scope>
    <source>
        <strain evidence="1 2">RABM</strain>
    </source>
</reference>
<gene>
    <name evidence="1" type="ORF">PORY_002271</name>
</gene>
<keyword evidence="2" id="KW-1185">Reference proteome</keyword>
<dbReference type="EMBL" id="JABTEG010000009">
    <property type="protein sequence ID" value="KAG4304296.1"/>
    <property type="molecule type" value="Genomic_DNA"/>
</dbReference>
<accession>A0ACB7C9Q0</accession>
<dbReference type="Proteomes" id="UP000768646">
    <property type="component" value="Unassembled WGS sequence"/>
</dbReference>
<evidence type="ECO:0000313" key="1">
    <source>
        <dbReference type="EMBL" id="KAG4304296.1"/>
    </source>
</evidence>
<name>A0ACB7C9Q0_9ASCO</name>
<organism evidence="1 2">
    <name type="scientific">Pneumocystis oryctolagi</name>
    <dbReference type="NCBI Taxonomy" id="42067"/>
    <lineage>
        <taxon>Eukaryota</taxon>
        <taxon>Fungi</taxon>
        <taxon>Dikarya</taxon>
        <taxon>Ascomycota</taxon>
        <taxon>Taphrinomycotina</taxon>
        <taxon>Pneumocystomycetes</taxon>
        <taxon>Pneumocystaceae</taxon>
        <taxon>Pneumocystis</taxon>
    </lineage>
</organism>
<proteinExistence type="predicted"/>
<protein>
    <submittedName>
        <fullName evidence="1">Uncharacterized protein</fullName>
    </submittedName>
</protein>
<evidence type="ECO:0000313" key="2">
    <source>
        <dbReference type="Proteomes" id="UP000768646"/>
    </source>
</evidence>
<comment type="caution">
    <text evidence="1">The sequence shown here is derived from an EMBL/GenBank/DDBJ whole genome shotgun (WGS) entry which is preliminary data.</text>
</comment>
<sequence length="361" mass="42331">MSQRVLRKRTTISASETHELIEITQKNSIEGDLEKKESKRRRTHDQAIQNIENEEYSSAGRHRMRTRSMEVTLVNKQSDLNHLKEVRHESEIMKKTVIRNVDLEKEDVIDKVNNKAASKVKKVRNKTNSSPAIKLDSLQKFSTQPISTINKQLEAILKRLDNNEIRFKEQLHHLNQSMEQLKEKVMEEIPNKIIPSPDIQRISQEAIQTTESLSRKNEINESSLKHHYSDYSQRSFVNLNHDENESHLSNSVMTYYKLSQDTRSPHRYNTSRRRQKWTEEEVIALIDLVSIYGPSWSKIKKMDVHGWLQRRTQVDLKDKARIIKQHLLETPDIWHQFVRQCGNWEAVSVGHSLGHRGVHSS</sequence>